<sequence length="105" mass="11241">MKNNRAFILGLIGGIFAIILSVISDIMPFNDDRSPGLMIFCGLLGVIGAILIDYFTNIGAILLIIGAVGGLFSDPVIYILSCVLMISSAVIGFIHRDDPRVDQQS</sequence>
<evidence type="ECO:0000313" key="3">
    <source>
        <dbReference type="Proteomes" id="UP000184476"/>
    </source>
</evidence>
<feature type="transmembrane region" description="Helical" evidence="1">
    <location>
        <begin position="75"/>
        <end position="94"/>
    </location>
</feature>
<keyword evidence="3" id="KW-1185">Reference proteome</keyword>
<accession>A0A1M4VQV3</accession>
<organism evidence="2 3">
    <name type="scientific">Seinonella peptonophila</name>
    <dbReference type="NCBI Taxonomy" id="112248"/>
    <lineage>
        <taxon>Bacteria</taxon>
        <taxon>Bacillati</taxon>
        <taxon>Bacillota</taxon>
        <taxon>Bacilli</taxon>
        <taxon>Bacillales</taxon>
        <taxon>Thermoactinomycetaceae</taxon>
        <taxon>Seinonella</taxon>
    </lineage>
</organism>
<dbReference type="AlphaFoldDB" id="A0A1M4VQV3"/>
<name>A0A1M4VQV3_9BACL</name>
<keyword evidence="1" id="KW-0812">Transmembrane</keyword>
<evidence type="ECO:0000313" key="2">
    <source>
        <dbReference type="EMBL" id="SHE71434.1"/>
    </source>
</evidence>
<keyword evidence="1" id="KW-1133">Transmembrane helix</keyword>
<gene>
    <name evidence="2" type="ORF">SAMN05444392_102487</name>
</gene>
<keyword evidence="1" id="KW-0472">Membrane</keyword>
<evidence type="ECO:0000256" key="1">
    <source>
        <dbReference type="SAM" id="Phobius"/>
    </source>
</evidence>
<protein>
    <submittedName>
        <fullName evidence="2">Uncharacterized protein</fullName>
    </submittedName>
</protein>
<reference evidence="2 3" key="1">
    <citation type="submission" date="2016-11" db="EMBL/GenBank/DDBJ databases">
        <authorList>
            <person name="Jaros S."/>
            <person name="Januszkiewicz K."/>
            <person name="Wedrychowicz H."/>
        </authorList>
    </citation>
    <scope>NUCLEOTIDE SEQUENCE [LARGE SCALE GENOMIC DNA]</scope>
    <source>
        <strain evidence="2 3">DSM 44666</strain>
    </source>
</reference>
<dbReference type="Proteomes" id="UP000184476">
    <property type="component" value="Unassembled WGS sequence"/>
</dbReference>
<feature type="transmembrane region" description="Helical" evidence="1">
    <location>
        <begin position="36"/>
        <end position="69"/>
    </location>
</feature>
<dbReference type="RefSeq" id="WP_073154053.1">
    <property type="nucleotide sequence ID" value="NZ_FQVL01000002.1"/>
</dbReference>
<proteinExistence type="predicted"/>
<dbReference type="EMBL" id="FQVL01000002">
    <property type="protein sequence ID" value="SHE71434.1"/>
    <property type="molecule type" value="Genomic_DNA"/>
</dbReference>
<feature type="transmembrane region" description="Helical" evidence="1">
    <location>
        <begin position="6"/>
        <end position="24"/>
    </location>
</feature>